<dbReference type="EMBL" id="ML208296">
    <property type="protein sequence ID" value="TFK71560.1"/>
    <property type="molecule type" value="Genomic_DNA"/>
</dbReference>
<dbReference type="Proteomes" id="UP000308600">
    <property type="component" value="Unassembled WGS sequence"/>
</dbReference>
<keyword evidence="2" id="KW-1185">Reference proteome</keyword>
<organism evidence="1 2">
    <name type="scientific">Pluteus cervinus</name>
    <dbReference type="NCBI Taxonomy" id="181527"/>
    <lineage>
        <taxon>Eukaryota</taxon>
        <taxon>Fungi</taxon>
        <taxon>Dikarya</taxon>
        <taxon>Basidiomycota</taxon>
        <taxon>Agaricomycotina</taxon>
        <taxon>Agaricomycetes</taxon>
        <taxon>Agaricomycetidae</taxon>
        <taxon>Agaricales</taxon>
        <taxon>Pluteineae</taxon>
        <taxon>Pluteaceae</taxon>
        <taxon>Pluteus</taxon>
    </lineage>
</organism>
<name>A0ACD3B0E0_9AGAR</name>
<sequence length="320" mass="36525">MSPTSEERIPSDDMDVDHPRPVGREGNQIIQQEVIPRGRDPCGVRPFYCFLKRPLRVLGLGVEMEVGLPGHYSLPAPRLFTQILVECLTEAQIQISPDSQMRLDFVVTTEVPEQVTAANIQTLATAICRCRDSLQNLAQLLVMKMPAKPIPRFQHGLSTCGGFINLRKFFYSGDRANLFHNLHDLRLDKLEKAFFTNCSLTLADRWFLQQAQSIETHLYRSKRMDEQRPKGKASERYKGSSIYCQGFYGRCDKLDLTIAKLSDEAYIKLSQQVRVNGCLLLRGPWVNEKQVEWLRGKAVQSLCEWSIGLKQVFESEGKIF</sequence>
<proteinExistence type="predicted"/>
<gene>
    <name evidence="1" type="ORF">BDN72DRAFT_856118</name>
</gene>
<evidence type="ECO:0000313" key="2">
    <source>
        <dbReference type="Proteomes" id="UP000308600"/>
    </source>
</evidence>
<protein>
    <submittedName>
        <fullName evidence="1">Uncharacterized protein</fullName>
    </submittedName>
</protein>
<reference evidence="1 2" key="1">
    <citation type="journal article" date="2019" name="Nat. Ecol. Evol.">
        <title>Megaphylogeny resolves global patterns of mushroom evolution.</title>
        <authorList>
            <person name="Varga T."/>
            <person name="Krizsan K."/>
            <person name="Foldi C."/>
            <person name="Dima B."/>
            <person name="Sanchez-Garcia M."/>
            <person name="Sanchez-Ramirez S."/>
            <person name="Szollosi G.J."/>
            <person name="Szarkandi J.G."/>
            <person name="Papp V."/>
            <person name="Albert L."/>
            <person name="Andreopoulos W."/>
            <person name="Angelini C."/>
            <person name="Antonin V."/>
            <person name="Barry K.W."/>
            <person name="Bougher N.L."/>
            <person name="Buchanan P."/>
            <person name="Buyck B."/>
            <person name="Bense V."/>
            <person name="Catcheside P."/>
            <person name="Chovatia M."/>
            <person name="Cooper J."/>
            <person name="Damon W."/>
            <person name="Desjardin D."/>
            <person name="Finy P."/>
            <person name="Geml J."/>
            <person name="Haridas S."/>
            <person name="Hughes K."/>
            <person name="Justo A."/>
            <person name="Karasinski D."/>
            <person name="Kautmanova I."/>
            <person name="Kiss B."/>
            <person name="Kocsube S."/>
            <person name="Kotiranta H."/>
            <person name="LaButti K.M."/>
            <person name="Lechner B.E."/>
            <person name="Liimatainen K."/>
            <person name="Lipzen A."/>
            <person name="Lukacs Z."/>
            <person name="Mihaltcheva S."/>
            <person name="Morgado L.N."/>
            <person name="Niskanen T."/>
            <person name="Noordeloos M.E."/>
            <person name="Ohm R.A."/>
            <person name="Ortiz-Santana B."/>
            <person name="Ovrebo C."/>
            <person name="Racz N."/>
            <person name="Riley R."/>
            <person name="Savchenko A."/>
            <person name="Shiryaev A."/>
            <person name="Soop K."/>
            <person name="Spirin V."/>
            <person name="Szebenyi C."/>
            <person name="Tomsovsky M."/>
            <person name="Tulloss R.E."/>
            <person name="Uehling J."/>
            <person name="Grigoriev I.V."/>
            <person name="Vagvolgyi C."/>
            <person name="Papp T."/>
            <person name="Martin F.M."/>
            <person name="Miettinen O."/>
            <person name="Hibbett D.S."/>
            <person name="Nagy L.G."/>
        </authorList>
    </citation>
    <scope>NUCLEOTIDE SEQUENCE [LARGE SCALE GENOMIC DNA]</scope>
    <source>
        <strain evidence="1 2">NL-1719</strain>
    </source>
</reference>
<accession>A0ACD3B0E0</accession>
<evidence type="ECO:0000313" key="1">
    <source>
        <dbReference type="EMBL" id="TFK71560.1"/>
    </source>
</evidence>